<evidence type="ECO:0000313" key="2">
    <source>
        <dbReference type="Proteomes" id="UP000316609"/>
    </source>
</evidence>
<dbReference type="EMBL" id="VBOY01000129">
    <property type="protein sequence ID" value="TMQ62546.1"/>
    <property type="molecule type" value="Genomic_DNA"/>
</dbReference>
<dbReference type="Proteomes" id="UP000316609">
    <property type="component" value="Unassembled WGS sequence"/>
</dbReference>
<protein>
    <submittedName>
        <fullName evidence="1">Uncharacterized protein</fullName>
    </submittedName>
</protein>
<organism evidence="1 2">
    <name type="scientific">Eiseniibacteriota bacterium</name>
    <dbReference type="NCBI Taxonomy" id="2212470"/>
    <lineage>
        <taxon>Bacteria</taxon>
        <taxon>Candidatus Eiseniibacteriota</taxon>
    </lineage>
</organism>
<dbReference type="AlphaFoldDB" id="A0A538TG25"/>
<accession>A0A538TG25</accession>
<name>A0A538TG25_UNCEI</name>
<comment type="caution">
    <text evidence="1">The sequence shown here is derived from an EMBL/GenBank/DDBJ whole genome shotgun (WGS) entry which is preliminary data.</text>
</comment>
<sequence length="264" mass="28538">MGACKFCGQDAGFLKTAHEACTGKLTSAITTYLRGNGAVAELDTAAKGIGANAANARDVFMPLWDGAVVKALDDGVLTAEEEDRLMSAARLFGYGQPDLDKKGQYTHVVRAAILRDVLEGKIPERVKVEGLTVNLQKTEKIAYVFQGVEYHTLRTIRSFSGVSHGLSIRVMKGVYYRPSVFKGTPVENTQVVSGGKGTLAATNKNLYFIGPLKSMRIPYAKIITFQPYSDGIGIQRDAASAKPEVFKTGDGWFAYNLITNLAAM</sequence>
<gene>
    <name evidence="1" type="ORF">E6K78_11510</name>
</gene>
<evidence type="ECO:0000313" key="1">
    <source>
        <dbReference type="EMBL" id="TMQ62546.1"/>
    </source>
</evidence>
<reference evidence="1 2" key="1">
    <citation type="journal article" date="2019" name="Nat. Microbiol.">
        <title>Mediterranean grassland soil C-N compound turnover is dependent on rainfall and depth, and is mediated by genomically divergent microorganisms.</title>
        <authorList>
            <person name="Diamond S."/>
            <person name="Andeer P.F."/>
            <person name="Li Z."/>
            <person name="Crits-Christoph A."/>
            <person name="Burstein D."/>
            <person name="Anantharaman K."/>
            <person name="Lane K.R."/>
            <person name="Thomas B.C."/>
            <person name="Pan C."/>
            <person name="Northen T.R."/>
            <person name="Banfield J.F."/>
        </authorList>
    </citation>
    <scope>NUCLEOTIDE SEQUENCE [LARGE SCALE GENOMIC DNA]</scope>
    <source>
        <strain evidence="1">WS_8</strain>
    </source>
</reference>
<proteinExistence type="predicted"/>